<dbReference type="SMART" id="SM00287">
    <property type="entry name" value="SH3b"/>
    <property type="match status" value="1"/>
</dbReference>
<gene>
    <name evidence="2" type="ORF">JFL75_04670</name>
</gene>
<dbReference type="InterPro" id="IPR003646">
    <property type="entry name" value="SH3-like_bac-type"/>
</dbReference>
<dbReference type="Gene3D" id="2.30.30.40">
    <property type="entry name" value="SH3 Domains"/>
    <property type="match status" value="1"/>
</dbReference>
<dbReference type="AlphaFoldDB" id="A0A7T8BBM5"/>
<feature type="domain" description="SH3b" evidence="1">
    <location>
        <begin position="25"/>
        <end position="90"/>
    </location>
</feature>
<dbReference type="KEGG" id="bhc:JFL75_04670"/>
<dbReference type="PROSITE" id="PS51781">
    <property type="entry name" value="SH3B"/>
    <property type="match status" value="1"/>
</dbReference>
<dbReference type="EMBL" id="CP067089">
    <property type="protein sequence ID" value="QQO10220.1"/>
    <property type="molecule type" value="Genomic_DNA"/>
</dbReference>
<dbReference type="Pfam" id="PF08239">
    <property type="entry name" value="SH3_3"/>
    <property type="match status" value="1"/>
</dbReference>
<organism evidence="2 3">
    <name type="scientific">Breznakiella homolactica</name>
    <dbReference type="NCBI Taxonomy" id="2798577"/>
    <lineage>
        <taxon>Bacteria</taxon>
        <taxon>Pseudomonadati</taxon>
        <taxon>Spirochaetota</taxon>
        <taxon>Spirochaetia</taxon>
        <taxon>Spirochaetales</taxon>
        <taxon>Breznakiellaceae</taxon>
        <taxon>Breznakiella</taxon>
    </lineage>
</organism>
<dbReference type="Proteomes" id="UP000595917">
    <property type="component" value="Chromosome"/>
</dbReference>
<accession>A0A7T8BBM5</accession>
<evidence type="ECO:0000313" key="2">
    <source>
        <dbReference type="EMBL" id="QQO10220.1"/>
    </source>
</evidence>
<proteinExistence type="predicted"/>
<dbReference type="RefSeq" id="WP_215627524.1">
    <property type="nucleotide sequence ID" value="NZ_CP067089.2"/>
</dbReference>
<sequence>MKKGIVTLLLVFGVLSVLPAQSLKNKTVYIAVRSTNLKSSTGFFARTTGTASYGDTFKVLQEKGKWVEVQSSSNSSLKGWVATTNVTTKRITSSSSSVSASADELALAGKGFSAEVEKEYRSAESLNYDAIDRMEVPVVSNEDVYSFLVEGHLATAEE</sequence>
<evidence type="ECO:0000259" key="1">
    <source>
        <dbReference type="PROSITE" id="PS51781"/>
    </source>
</evidence>
<name>A0A7T8BBM5_9SPIR</name>
<protein>
    <submittedName>
        <fullName evidence="2">SH3 domain-containing protein</fullName>
    </submittedName>
</protein>
<keyword evidence="3" id="KW-1185">Reference proteome</keyword>
<reference evidence="2" key="1">
    <citation type="submission" date="2021-01" db="EMBL/GenBank/DDBJ databases">
        <title>Description of Breznakiella homolactica.</title>
        <authorList>
            <person name="Song Y."/>
            <person name="Brune A."/>
        </authorList>
    </citation>
    <scope>NUCLEOTIDE SEQUENCE</scope>
    <source>
        <strain evidence="2">RmG30</strain>
    </source>
</reference>
<evidence type="ECO:0000313" key="3">
    <source>
        <dbReference type="Proteomes" id="UP000595917"/>
    </source>
</evidence>